<dbReference type="EMBL" id="NOZP01000105">
    <property type="protein sequence ID" value="OYD15406.1"/>
    <property type="molecule type" value="Genomic_DNA"/>
</dbReference>
<evidence type="ECO:0000259" key="1">
    <source>
        <dbReference type="PROSITE" id="PS50093"/>
    </source>
</evidence>
<dbReference type="InterPro" id="IPR000601">
    <property type="entry name" value="PKD_dom"/>
</dbReference>
<dbReference type="InterPro" id="IPR025965">
    <property type="entry name" value="FlgD/Vpr_Ig-like"/>
</dbReference>
<dbReference type="InterPro" id="IPR011042">
    <property type="entry name" value="6-blade_b-propeller_TolB-like"/>
</dbReference>
<dbReference type="Proteomes" id="UP000215559">
    <property type="component" value="Unassembled WGS sequence"/>
</dbReference>
<dbReference type="CDD" id="cd00146">
    <property type="entry name" value="PKD"/>
    <property type="match status" value="1"/>
</dbReference>
<protein>
    <recommendedName>
        <fullName evidence="1">PKD domain-containing protein</fullName>
    </recommendedName>
</protein>
<name>A0A235BT66_UNCW3</name>
<dbReference type="InterPro" id="IPR013783">
    <property type="entry name" value="Ig-like_fold"/>
</dbReference>
<dbReference type="PROSITE" id="PS50093">
    <property type="entry name" value="PKD"/>
    <property type="match status" value="1"/>
</dbReference>
<dbReference type="InterPro" id="IPR026444">
    <property type="entry name" value="Secre_tail"/>
</dbReference>
<dbReference type="Pfam" id="PF13860">
    <property type="entry name" value="FlgD_ig"/>
    <property type="match status" value="1"/>
</dbReference>
<dbReference type="PANTHER" id="PTHR36842">
    <property type="entry name" value="PROTEIN TOLB HOMOLOG"/>
    <property type="match status" value="1"/>
</dbReference>
<dbReference type="Gene3D" id="2.60.40.10">
    <property type="entry name" value="Immunoglobulins"/>
    <property type="match status" value="1"/>
</dbReference>
<dbReference type="InterPro" id="IPR011043">
    <property type="entry name" value="Gal_Oxase/kelch_b-propeller"/>
</dbReference>
<dbReference type="InterPro" id="IPR015915">
    <property type="entry name" value="Kelch-typ_b-propeller"/>
</dbReference>
<dbReference type="InterPro" id="IPR035986">
    <property type="entry name" value="PKD_dom_sf"/>
</dbReference>
<dbReference type="Gene3D" id="2.60.40.4070">
    <property type="match status" value="1"/>
</dbReference>
<dbReference type="Pfam" id="PF18911">
    <property type="entry name" value="PKD_4"/>
    <property type="match status" value="1"/>
</dbReference>
<dbReference type="SUPFAM" id="SSF56300">
    <property type="entry name" value="Metallo-dependent phosphatases"/>
    <property type="match status" value="1"/>
</dbReference>
<organism evidence="2 3">
    <name type="scientific">candidate division WOR-3 bacterium JGI_Cruoil_03_51_56</name>
    <dbReference type="NCBI Taxonomy" id="1973747"/>
    <lineage>
        <taxon>Bacteria</taxon>
        <taxon>Bacteria division WOR-3</taxon>
    </lineage>
</organism>
<dbReference type="Gene3D" id="2.120.10.30">
    <property type="entry name" value="TolB, C-terminal domain"/>
    <property type="match status" value="3"/>
</dbReference>
<dbReference type="SUPFAM" id="SSF82171">
    <property type="entry name" value="DPP6 N-terminal domain-like"/>
    <property type="match status" value="1"/>
</dbReference>
<dbReference type="PANTHER" id="PTHR36842:SF1">
    <property type="entry name" value="PROTEIN TOLB"/>
    <property type="match status" value="1"/>
</dbReference>
<feature type="domain" description="PKD" evidence="1">
    <location>
        <begin position="513"/>
        <end position="536"/>
    </location>
</feature>
<dbReference type="NCBIfam" id="TIGR04183">
    <property type="entry name" value="Por_Secre_tail"/>
    <property type="match status" value="1"/>
</dbReference>
<dbReference type="Gene3D" id="2.120.10.80">
    <property type="entry name" value="Kelch-type beta propeller"/>
    <property type="match status" value="1"/>
</dbReference>
<evidence type="ECO:0000313" key="2">
    <source>
        <dbReference type="EMBL" id="OYD15406.1"/>
    </source>
</evidence>
<dbReference type="InterPro" id="IPR029052">
    <property type="entry name" value="Metallo-depent_PP-like"/>
</dbReference>
<proteinExistence type="predicted"/>
<accession>A0A235BT66</accession>
<dbReference type="Gene3D" id="3.60.21.10">
    <property type="match status" value="1"/>
</dbReference>
<dbReference type="SUPFAM" id="SSF50965">
    <property type="entry name" value="Galactose oxidase, central domain"/>
    <property type="match status" value="1"/>
</dbReference>
<evidence type="ECO:0000313" key="3">
    <source>
        <dbReference type="Proteomes" id="UP000215559"/>
    </source>
</evidence>
<reference evidence="2 3" key="1">
    <citation type="submission" date="2017-07" db="EMBL/GenBank/DDBJ databases">
        <title>Recovery of genomes from metagenomes via a dereplication, aggregation, and scoring strategy.</title>
        <authorList>
            <person name="Sieber C.M."/>
            <person name="Probst A.J."/>
            <person name="Sharrar A."/>
            <person name="Thomas B.C."/>
            <person name="Hess M."/>
            <person name="Tringe S.G."/>
            <person name="Banfield J.F."/>
        </authorList>
    </citation>
    <scope>NUCLEOTIDE SEQUENCE [LARGE SCALE GENOMIC DNA]</scope>
    <source>
        <strain evidence="2">JGI_Cruoil_03_51_56</strain>
    </source>
</reference>
<dbReference type="SUPFAM" id="SSF49299">
    <property type="entry name" value="PKD domain"/>
    <property type="match status" value="1"/>
</dbReference>
<sequence>MTRTREKFGLLATVVMLSATFSLSSAAYEPMIILKFPFISEHTDSLGNIIQDSLVRYRAFQATLYRTGMTDSLKLESATNDSGFSVLQFEWWPSDSSPVDSTNIRRLDILLPNTYRAVQDGNGYTFEPEPLRIESVPCSGSSEETISVVLPLSVCVREFTIGNGPFHYDFVVLTDCHIADGKKEQNGMEDFGTQGWDDEDNDPTETTPEIENNKMCRDYINTNLIDPHLRFVAITGDITSSSERSEWQRARKVFAGLDSRVFIVPLMGNHDGWPYVGRKGDSDEQPSNEVVIGEYFTNAFKGVYDTLRSFLPAANWGQHSYLLVPTSFTNHTWPSYYNNFAFNYQGCKFIVTDFNTRCHALLGWPGLMPDPDTYWGERYHWTMDWLEDQVASVPDGERIICLGHHAYMRYRKLGVEINFTPHELHQISDRGLLNNRPIATSIGGHLHPFTANGRLPYDNDTICDYYVLGAAKDGYLSVFHIYDAVQLRVEHYPQGTSYRFNALYSCQGSENAPREYRWDFGDGSPPKYGFTVSHQFRIVTDDTLYKVSLRVKTNSGRHVWATDTVRVMGPWVEMAPMPPGLWGKPVKRGGWLAYNQGNGLIFGAKGYKTGDFYCYDLDDDVWTELCTIPRGPEGRLPRKGCKGVTDGNNYVYMTKGNNTLEFWRYDIAGNTWSRMRSVPEGPSRKKVKGGTDLAYVVKDDTGWVYLLKGYKTEFYKYDVANNAWTTLPDVPYGTRKKYDKGSFLVYDGDNTLYAHQAKYYDKAAAPLHHHMFKYDVAGNSWYSQELNGMPLYGLHSGRIKKKKSKDGGSGAWHNGEIYALKGGNTQQFWKYTPSSDSWTELDTVPNYGSTGRKKRVKYGADIVCINGTFYALKGNKTLEFWRYVLPPSDWYFGLAGAGYYGQGKVDGPGAGEEAVAEGYDAYCPRWNSSGTWVTYFREENGYNQIFMSQYGIGNSEVRLTDIETDCEVPVFGPNNTWIAFQMMDTITDCYQICKVATGLGGGSGEYGPGQHTVAAGKPLLQRNDKSQIAAEEPFLQKNGDFQMTNDKSQIAAGKPLPQDKPQTDGDIVQLTFDEYDHTNPEWSLNGETIVFQKDDATNWTQLYLVPADSGEETQLTSDDADHEFPAYLSDHEIVYQLSPPWDDDQIAKLDLETMQQTELTSEPTDHAMPCPSYDGNSVTYQVQNADGMAQIGLVSSEGGDEHYLTEEEYDLEEPDWSPDNMSIYCVRWVYPGSEIGLIDACAGGYTPMTDAEAIRDNPDTYWGPNLPFNLVVYEREGDDASGTFGYPPRRRRKGTGIFLTRARRARGGPMGDNLGVIALHRAMPNPAVNKVKICWQVPTQTRVSLKVYNIAGQRVKTLVNRQVKPGRYETVWDGTDAKGRKLAAGVYFYVLDTGNKRLSRK</sequence>
<feature type="non-terminal residue" evidence="2">
    <location>
        <position position="1401"/>
    </location>
</feature>
<comment type="caution">
    <text evidence="2">The sequence shown here is derived from an EMBL/GenBank/DDBJ whole genome shotgun (WGS) entry which is preliminary data.</text>
</comment>
<gene>
    <name evidence="2" type="ORF">CH330_05765</name>
</gene>